<dbReference type="SMART" id="SM00823">
    <property type="entry name" value="PKS_PP"/>
    <property type="match status" value="1"/>
</dbReference>
<evidence type="ECO:0000259" key="7">
    <source>
        <dbReference type="PROSITE" id="PS52004"/>
    </source>
</evidence>
<keyword evidence="9" id="KW-1185">Reference proteome</keyword>
<dbReference type="InterPro" id="IPR013217">
    <property type="entry name" value="Methyltransf_12"/>
</dbReference>
<evidence type="ECO:0000313" key="8">
    <source>
        <dbReference type="EMBL" id="MEK9501490.1"/>
    </source>
</evidence>
<dbReference type="InterPro" id="IPR020841">
    <property type="entry name" value="PKS_Beta-ketoAc_synthase_dom"/>
</dbReference>
<dbReference type="InterPro" id="IPR009081">
    <property type="entry name" value="PP-bd_ACP"/>
</dbReference>
<accession>A0ABU9EC07</accession>
<dbReference type="Proteomes" id="UP001484239">
    <property type="component" value="Unassembled WGS sequence"/>
</dbReference>
<dbReference type="SUPFAM" id="SSF53335">
    <property type="entry name" value="S-adenosyl-L-methionine-dependent methyltransferases"/>
    <property type="match status" value="1"/>
</dbReference>
<sequence length="1184" mass="124290">MSETRELTPVKRALVEIRRLREELAQARAAAASASPVDDGAVALVGMAVRVPGEPASVEEFWAQLEGGHDGIRPVPTDRWDHTAVFDAEPGTAGATYVDEGGFLEQVYDFDPEFFGVAALEARSMDPQQRIVLETAWRALDHAGIDPRALADSETGVFLGIANGDYGRLLHRDLDRIDEWSGSGAAFSVASGRLSYLLGLRGPAISIDTACSSSLVAAHLAVRSLREGECDLALIGGVNLILAPEVLVNFSRARMLSPTGRCHTFDAAADGYVRSEGCGVIVARRLADARRDGDRILAVIRGSAVNQDGRSAGLTAPSAPAQERVMRRALADARLTPDDVDAIEAHGTGTSLGDPIELEAIGRVFGTDTRTRPLMVGSVKTNVGHLEAAAGVVGLAKAALALDRGVVPPHLHFSEPNPLVEWGRLPVEVPTRATPLAEGPVHRIGVSSFGFSGTNAHVILESAPPVPASSHAAPDAPFLLPLSARDPESLRELVRRVVDTLGSAQAPFAHLCATAGRRRTGWRERLAVVADDAAAARTALERWLAGDESAVERGTVETEGGQSPRSGTATDRATEVRDAARLWVRGAPVAAERIWGSAPPVDFPSHPWKRRTLRIDAPPAAYAGRAAVISAARERAEAPPTGMDPAAYDRIWSVLGELARGTGRFVLARAGVFAERGARADLDQVLEQAGIREVYRPIVERWLRGLATEGVLERTDGGYRASAPVVAPDLEALRARAREVLADDAALRDYVEHAAALAPDIYTGAVSALESLFPDGSFDLAVRLYTSAGPLRYVNHIAAGAVAALAAARPAGLEVLEVGAGTGGSTGALLEAAGSSARWTYSDVSTAFLDHGRERFGSHPHFRTRLFDLDADPESPDVARGGFDLIVGSNSVHAVRDLPAALARLRRLLAPGGMLVLIETTAHLAWHDVTTGLIEGWQGADDDLRTDGPLLDVEGWGSALRGAGFDEVVAVPGPGSSGAALAQHVVLAFAPGRAAAPAARSDEGAAAAPASEMALEGAASDIERPAPDEAPSAGAAGLDRLLAGAVGSERRRRLVDAVRAAVIEVLHADPDRPPAADARLMELGVDSLLAVRLRNRLKKTLELPFALPSTLIFEHPTIEAIAAFIEARAEAAASAPEPGARAAVDPIAAPAEAASAPEASSILELSDAEVEAMLLAQLEAEEKG</sequence>
<dbReference type="InterPro" id="IPR014030">
    <property type="entry name" value="Ketoacyl_synth_N"/>
</dbReference>
<organism evidence="8 9">
    <name type="scientific">Gaopeijia maritima</name>
    <dbReference type="NCBI Taxonomy" id="3119007"/>
    <lineage>
        <taxon>Bacteria</taxon>
        <taxon>Pseudomonadati</taxon>
        <taxon>Gemmatimonadota</taxon>
        <taxon>Longimicrobiia</taxon>
        <taxon>Gaopeijiales</taxon>
        <taxon>Gaopeijiaceae</taxon>
        <taxon>Gaopeijia</taxon>
    </lineage>
</organism>
<dbReference type="Pfam" id="PF00550">
    <property type="entry name" value="PP-binding"/>
    <property type="match status" value="1"/>
</dbReference>
<dbReference type="Gene3D" id="3.30.70.3290">
    <property type="match status" value="1"/>
</dbReference>
<keyword evidence="2" id="KW-0597">Phosphoprotein</keyword>
<evidence type="ECO:0000313" key="9">
    <source>
        <dbReference type="Proteomes" id="UP001484239"/>
    </source>
</evidence>
<dbReference type="Pfam" id="PF08242">
    <property type="entry name" value="Methyltransf_12"/>
    <property type="match status" value="1"/>
</dbReference>
<evidence type="ECO:0000256" key="2">
    <source>
        <dbReference type="ARBA" id="ARBA00022553"/>
    </source>
</evidence>
<dbReference type="InterPro" id="IPR032821">
    <property type="entry name" value="PKS_assoc"/>
</dbReference>
<feature type="compositionally biased region" description="Polar residues" evidence="5">
    <location>
        <begin position="560"/>
        <end position="571"/>
    </location>
</feature>
<keyword evidence="4" id="KW-0511">Multifunctional enzyme</keyword>
<dbReference type="InterPro" id="IPR006162">
    <property type="entry name" value="Ppantetheine_attach_site"/>
</dbReference>
<dbReference type="PROSITE" id="PS50075">
    <property type="entry name" value="CARRIER"/>
    <property type="match status" value="1"/>
</dbReference>
<gene>
    <name evidence="8" type="ORF">WI372_10920</name>
</gene>
<feature type="domain" description="Carrier" evidence="6">
    <location>
        <begin position="1052"/>
        <end position="1129"/>
    </location>
</feature>
<dbReference type="SUPFAM" id="SSF47336">
    <property type="entry name" value="ACP-like"/>
    <property type="match status" value="1"/>
</dbReference>
<feature type="domain" description="Ketosynthase family 3 (KS3)" evidence="7">
    <location>
        <begin position="39"/>
        <end position="462"/>
    </location>
</feature>
<dbReference type="PROSITE" id="PS52004">
    <property type="entry name" value="KS3_2"/>
    <property type="match status" value="1"/>
</dbReference>
<name>A0ABU9EC07_9BACT</name>
<proteinExistence type="predicted"/>
<evidence type="ECO:0000256" key="4">
    <source>
        <dbReference type="ARBA" id="ARBA00023268"/>
    </source>
</evidence>
<dbReference type="PANTHER" id="PTHR43775:SF51">
    <property type="entry name" value="INACTIVE PHENOLPHTHIOCEROL SYNTHESIS POLYKETIDE SYNTHASE TYPE I PKS1-RELATED"/>
    <property type="match status" value="1"/>
</dbReference>
<dbReference type="InterPro" id="IPR020806">
    <property type="entry name" value="PKS_PP-bd"/>
</dbReference>
<evidence type="ECO:0000259" key="6">
    <source>
        <dbReference type="PROSITE" id="PS50075"/>
    </source>
</evidence>
<dbReference type="CDD" id="cd00833">
    <property type="entry name" value="PKS"/>
    <property type="match status" value="1"/>
</dbReference>
<dbReference type="Gene3D" id="3.40.50.150">
    <property type="entry name" value="Vaccinia Virus protein VP39"/>
    <property type="match status" value="1"/>
</dbReference>
<feature type="region of interest" description="Disordered" evidence="5">
    <location>
        <begin position="550"/>
        <end position="572"/>
    </location>
</feature>
<dbReference type="SMART" id="SM00825">
    <property type="entry name" value="PKS_KS"/>
    <property type="match status" value="1"/>
</dbReference>
<dbReference type="Gene3D" id="3.40.47.10">
    <property type="match status" value="1"/>
</dbReference>
<dbReference type="RefSeq" id="WP_405286972.1">
    <property type="nucleotide sequence ID" value="NZ_JBBHLI010000005.1"/>
</dbReference>
<dbReference type="EMBL" id="JBBHLI010000005">
    <property type="protein sequence ID" value="MEK9501490.1"/>
    <property type="molecule type" value="Genomic_DNA"/>
</dbReference>
<keyword evidence="1" id="KW-0596">Phosphopantetheine</keyword>
<dbReference type="PANTHER" id="PTHR43775">
    <property type="entry name" value="FATTY ACID SYNTHASE"/>
    <property type="match status" value="1"/>
</dbReference>
<dbReference type="InterPro" id="IPR036736">
    <property type="entry name" value="ACP-like_sf"/>
</dbReference>
<protein>
    <submittedName>
        <fullName evidence="8">Beta-ketoacyl synthase N-terminal-like domain-containing protein</fullName>
    </submittedName>
</protein>
<dbReference type="Pfam" id="PF02801">
    <property type="entry name" value="Ketoacyl-synt_C"/>
    <property type="match status" value="1"/>
</dbReference>
<comment type="caution">
    <text evidence="8">The sequence shown here is derived from an EMBL/GenBank/DDBJ whole genome shotgun (WGS) entry which is preliminary data.</text>
</comment>
<dbReference type="InterPro" id="IPR050091">
    <property type="entry name" value="PKS_NRPS_Biosynth_Enz"/>
</dbReference>
<dbReference type="InterPro" id="IPR029063">
    <property type="entry name" value="SAM-dependent_MTases_sf"/>
</dbReference>
<dbReference type="Pfam" id="PF00109">
    <property type="entry name" value="ketoacyl-synt"/>
    <property type="match status" value="1"/>
</dbReference>
<dbReference type="PROSITE" id="PS00012">
    <property type="entry name" value="PHOSPHOPANTETHEINE"/>
    <property type="match status" value="1"/>
</dbReference>
<dbReference type="Gene3D" id="1.10.1200.10">
    <property type="entry name" value="ACP-like"/>
    <property type="match status" value="1"/>
</dbReference>
<evidence type="ECO:0000256" key="1">
    <source>
        <dbReference type="ARBA" id="ARBA00022450"/>
    </source>
</evidence>
<dbReference type="InterPro" id="IPR016039">
    <property type="entry name" value="Thiolase-like"/>
</dbReference>
<dbReference type="Pfam" id="PF16197">
    <property type="entry name" value="KAsynt_C_assoc"/>
    <property type="match status" value="1"/>
</dbReference>
<dbReference type="SUPFAM" id="SSF53901">
    <property type="entry name" value="Thiolase-like"/>
    <property type="match status" value="1"/>
</dbReference>
<evidence type="ECO:0000256" key="3">
    <source>
        <dbReference type="ARBA" id="ARBA00022679"/>
    </source>
</evidence>
<evidence type="ECO:0000256" key="5">
    <source>
        <dbReference type="SAM" id="MobiDB-lite"/>
    </source>
</evidence>
<keyword evidence="3" id="KW-0808">Transferase</keyword>
<dbReference type="InterPro" id="IPR014031">
    <property type="entry name" value="Ketoacyl_synth_C"/>
</dbReference>
<reference evidence="8 9" key="1">
    <citation type="submission" date="2024-02" db="EMBL/GenBank/DDBJ databases">
        <title>A novel Gemmatimonadota bacterium.</title>
        <authorList>
            <person name="Du Z.-J."/>
            <person name="Ye Y.-Q."/>
        </authorList>
    </citation>
    <scope>NUCLEOTIDE SEQUENCE [LARGE SCALE GENOMIC DNA]</scope>
    <source>
        <strain evidence="8 9">DH-20</strain>
    </source>
</reference>